<proteinExistence type="predicted"/>
<evidence type="ECO:0000313" key="1">
    <source>
        <dbReference type="EMBL" id="GFQ99942.1"/>
    </source>
</evidence>
<dbReference type="EMBL" id="BMAO01025065">
    <property type="protein sequence ID" value="GFQ99942.1"/>
    <property type="molecule type" value="Genomic_DNA"/>
</dbReference>
<name>A0A8X6GAX8_TRICU</name>
<organism evidence="1 2">
    <name type="scientific">Trichonephila clavata</name>
    <name type="common">Joro spider</name>
    <name type="synonym">Nephila clavata</name>
    <dbReference type="NCBI Taxonomy" id="2740835"/>
    <lineage>
        <taxon>Eukaryota</taxon>
        <taxon>Metazoa</taxon>
        <taxon>Ecdysozoa</taxon>
        <taxon>Arthropoda</taxon>
        <taxon>Chelicerata</taxon>
        <taxon>Arachnida</taxon>
        <taxon>Araneae</taxon>
        <taxon>Araneomorphae</taxon>
        <taxon>Entelegynae</taxon>
        <taxon>Araneoidea</taxon>
        <taxon>Nephilidae</taxon>
        <taxon>Trichonephila</taxon>
    </lineage>
</organism>
<evidence type="ECO:0000313" key="2">
    <source>
        <dbReference type="Proteomes" id="UP000887116"/>
    </source>
</evidence>
<protein>
    <submittedName>
        <fullName evidence="1">Uncharacterized protein</fullName>
    </submittedName>
</protein>
<gene>
    <name evidence="1" type="ORF">TNCT_219751</name>
</gene>
<reference evidence="1" key="1">
    <citation type="submission" date="2020-07" db="EMBL/GenBank/DDBJ databases">
        <title>Multicomponent nature underlies the extraordinary mechanical properties of spider dragline silk.</title>
        <authorList>
            <person name="Kono N."/>
            <person name="Nakamura H."/>
            <person name="Mori M."/>
            <person name="Yoshida Y."/>
            <person name="Ohtoshi R."/>
            <person name="Malay A.D."/>
            <person name="Moran D.A.P."/>
            <person name="Tomita M."/>
            <person name="Numata K."/>
            <person name="Arakawa K."/>
        </authorList>
    </citation>
    <scope>NUCLEOTIDE SEQUENCE</scope>
</reference>
<dbReference type="Proteomes" id="UP000887116">
    <property type="component" value="Unassembled WGS sequence"/>
</dbReference>
<accession>A0A8X6GAX8</accession>
<dbReference type="AlphaFoldDB" id="A0A8X6GAX8"/>
<comment type="caution">
    <text evidence="1">The sequence shown here is derived from an EMBL/GenBank/DDBJ whole genome shotgun (WGS) entry which is preliminary data.</text>
</comment>
<keyword evidence="2" id="KW-1185">Reference proteome</keyword>
<sequence>MHGLQANGTFFRNSKHGIWKGSTVQELQSRMTQRHPLFQILRAPIRPGHGRLSVIGFHAFCPNAPNVGAVTPFSHLVEHKFLGFERFNGEEKGDRVQISRFPRRTENVAQGIQAGTVNTSGMGKALRRFRSSFKKVAKSPKSGDEYLTRQCANAKSSRILRQSSLASSASLL</sequence>